<keyword evidence="1" id="KW-0378">Hydrolase</keyword>
<sequence>WLIYLHGGAWRDPLQLSSTLDPTLGHLSASTLSRVAGLASINYRLSPYPSHPTHPSSPDDPDRNARHPDHVRDVADALAYLRSHYFARGEGEQAFQWVGIGHSCGATLLCQVVSGLGLPSPTIIPKPVALILLAGIFDLGLMWTNHRPPGTPAEVADIYTALLTGAFGHEHEVWDAVSPVRGKYNEQVWAEGREVWVCHSDEDELVEGQQGEAMVARMVECGWHVEGEGDETRVLVRRRLKGAHDDVWEGGTQIAALIGDVVERLVVLEE</sequence>
<dbReference type="AlphaFoldDB" id="A0A9P4UY77"/>
<evidence type="ECO:0000256" key="2">
    <source>
        <dbReference type="SAM" id="MobiDB-lite"/>
    </source>
</evidence>
<protein>
    <submittedName>
        <fullName evidence="3">Uncharacterized protein</fullName>
    </submittedName>
</protein>
<evidence type="ECO:0000256" key="1">
    <source>
        <dbReference type="ARBA" id="ARBA00022801"/>
    </source>
</evidence>
<dbReference type="Proteomes" id="UP000799444">
    <property type="component" value="Unassembled WGS sequence"/>
</dbReference>
<keyword evidence="4" id="KW-1185">Reference proteome</keyword>
<dbReference type="GO" id="GO:0016787">
    <property type="term" value="F:hydrolase activity"/>
    <property type="evidence" value="ECO:0007669"/>
    <property type="project" value="UniProtKB-KW"/>
</dbReference>
<dbReference type="InterPro" id="IPR029058">
    <property type="entry name" value="AB_hydrolase_fold"/>
</dbReference>
<dbReference type="PANTHER" id="PTHR48081">
    <property type="entry name" value="AB HYDROLASE SUPERFAMILY PROTEIN C4A8.06C"/>
    <property type="match status" value="1"/>
</dbReference>
<name>A0A9P4UY77_9PLEO</name>
<feature type="non-terminal residue" evidence="3">
    <location>
        <position position="1"/>
    </location>
</feature>
<dbReference type="Gene3D" id="3.40.50.1820">
    <property type="entry name" value="alpha/beta hydrolase"/>
    <property type="match status" value="1"/>
</dbReference>
<dbReference type="EMBL" id="ML996235">
    <property type="protein sequence ID" value="KAF2729766.1"/>
    <property type="molecule type" value="Genomic_DNA"/>
</dbReference>
<dbReference type="OrthoDB" id="420264at2759"/>
<organism evidence="3 4">
    <name type="scientific">Polyplosphaeria fusca</name>
    <dbReference type="NCBI Taxonomy" id="682080"/>
    <lineage>
        <taxon>Eukaryota</taxon>
        <taxon>Fungi</taxon>
        <taxon>Dikarya</taxon>
        <taxon>Ascomycota</taxon>
        <taxon>Pezizomycotina</taxon>
        <taxon>Dothideomycetes</taxon>
        <taxon>Pleosporomycetidae</taxon>
        <taxon>Pleosporales</taxon>
        <taxon>Tetraplosphaeriaceae</taxon>
        <taxon>Polyplosphaeria</taxon>
    </lineage>
</organism>
<reference evidence="3" key="1">
    <citation type="journal article" date="2020" name="Stud. Mycol.">
        <title>101 Dothideomycetes genomes: a test case for predicting lifestyles and emergence of pathogens.</title>
        <authorList>
            <person name="Haridas S."/>
            <person name="Albert R."/>
            <person name="Binder M."/>
            <person name="Bloem J."/>
            <person name="Labutti K."/>
            <person name="Salamov A."/>
            <person name="Andreopoulos B."/>
            <person name="Baker S."/>
            <person name="Barry K."/>
            <person name="Bills G."/>
            <person name="Bluhm B."/>
            <person name="Cannon C."/>
            <person name="Castanera R."/>
            <person name="Culley D."/>
            <person name="Daum C."/>
            <person name="Ezra D."/>
            <person name="Gonzalez J."/>
            <person name="Henrissat B."/>
            <person name="Kuo A."/>
            <person name="Liang C."/>
            <person name="Lipzen A."/>
            <person name="Lutzoni F."/>
            <person name="Magnuson J."/>
            <person name="Mondo S."/>
            <person name="Nolan M."/>
            <person name="Ohm R."/>
            <person name="Pangilinan J."/>
            <person name="Park H.-J."/>
            <person name="Ramirez L."/>
            <person name="Alfaro M."/>
            <person name="Sun H."/>
            <person name="Tritt A."/>
            <person name="Yoshinaga Y."/>
            <person name="Zwiers L.-H."/>
            <person name="Turgeon B."/>
            <person name="Goodwin S."/>
            <person name="Spatafora J."/>
            <person name="Crous P."/>
            <person name="Grigoriev I."/>
        </authorList>
    </citation>
    <scope>NUCLEOTIDE SEQUENCE</scope>
    <source>
        <strain evidence="3">CBS 125425</strain>
    </source>
</reference>
<gene>
    <name evidence="3" type="ORF">EJ04DRAFT_397758</name>
</gene>
<dbReference type="InterPro" id="IPR050300">
    <property type="entry name" value="GDXG_lipolytic_enzyme"/>
</dbReference>
<comment type="caution">
    <text evidence="3">The sequence shown here is derived from an EMBL/GenBank/DDBJ whole genome shotgun (WGS) entry which is preliminary data.</text>
</comment>
<dbReference type="PANTHER" id="PTHR48081:SF33">
    <property type="entry name" value="KYNURENINE FORMAMIDASE"/>
    <property type="match status" value="1"/>
</dbReference>
<evidence type="ECO:0000313" key="3">
    <source>
        <dbReference type="EMBL" id="KAF2729766.1"/>
    </source>
</evidence>
<feature type="compositionally biased region" description="Low complexity" evidence="2">
    <location>
        <begin position="47"/>
        <end position="56"/>
    </location>
</feature>
<feature type="non-terminal residue" evidence="3">
    <location>
        <position position="270"/>
    </location>
</feature>
<dbReference type="SUPFAM" id="SSF53474">
    <property type="entry name" value="alpha/beta-Hydrolases"/>
    <property type="match status" value="1"/>
</dbReference>
<evidence type="ECO:0000313" key="4">
    <source>
        <dbReference type="Proteomes" id="UP000799444"/>
    </source>
</evidence>
<feature type="region of interest" description="Disordered" evidence="2">
    <location>
        <begin position="47"/>
        <end position="68"/>
    </location>
</feature>
<proteinExistence type="predicted"/>
<accession>A0A9P4UY77</accession>